<evidence type="ECO:0000313" key="1">
    <source>
        <dbReference type="EMBL" id="KAF1084031.1"/>
    </source>
</evidence>
<comment type="caution">
    <text evidence="1">The sequence shown here is derived from an EMBL/GenBank/DDBJ whole genome shotgun (WGS) entry which is preliminary data.</text>
</comment>
<dbReference type="AlphaFoldDB" id="A0A9D2WNK5"/>
<protein>
    <recommendedName>
        <fullName evidence="3">Prenyltransferase</fullName>
    </recommendedName>
</protein>
<gene>
    <name evidence="1" type="ORF">SPSYN_02943</name>
</gene>
<dbReference type="Proteomes" id="UP000798488">
    <property type="component" value="Unassembled WGS sequence"/>
</dbReference>
<accession>A0A9D2WNK5</accession>
<dbReference type="InterPro" id="IPR008930">
    <property type="entry name" value="Terpenoid_cyclase/PrenylTrfase"/>
</dbReference>
<evidence type="ECO:0008006" key="3">
    <source>
        <dbReference type="Google" id="ProtNLM"/>
    </source>
</evidence>
<dbReference type="SUPFAM" id="SSF48239">
    <property type="entry name" value="Terpenoid cyclases/Protein prenyltransferases"/>
    <property type="match status" value="1"/>
</dbReference>
<dbReference type="OrthoDB" id="9790865at2"/>
<name>A0A9D2WNK5_9FIRM</name>
<proteinExistence type="predicted"/>
<dbReference type="RefSeq" id="WP_161823199.1">
    <property type="nucleotide sequence ID" value="NZ_LSRS01000008.1"/>
</dbReference>
<sequence length="281" mass="32278">MTVDKQYASDIEVILSHKHDNGADLWTTPDKRLIKGAPFSTLESVMYLLELGMEPTESILKESAELIFSTWQENGCFKLYPKGSIYPCQTIHAANTLCHMGFASDARLQKTFQHLLNIQYVDGGWRCNKFSFGRGPETEYSNPLPTLTALNAFRFSNYCNKEPALDMAVEFLLEHWRIRKPIGPCHYGIGTLFMQVEYPFRNYNLFMYVYVLSFYNRAKEDKRFLEALAALDSKTVDGQIVVERVVPKLAALSFCKKGKTSMLATKRYHEILQNLQINRLV</sequence>
<dbReference type="EMBL" id="LSRS01000008">
    <property type="protein sequence ID" value="KAF1084031.1"/>
    <property type="molecule type" value="Genomic_DNA"/>
</dbReference>
<dbReference type="Gene3D" id="1.50.10.20">
    <property type="match status" value="1"/>
</dbReference>
<organism evidence="1 2">
    <name type="scientific">Sporotomaculum syntrophicum</name>
    <dbReference type="NCBI Taxonomy" id="182264"/>
    <lineage>
        <taxon>Bacteria</taxon>
        <taxon>Bacillati</taxon>
        <taxon>Bacillota</taxon>
        <taxon>Clostridia</taxon>
        <taxon>Eubacteriales</taxon>
        <taxon>Desulfallaceae</taxon>
        <taxon>Sporotomaculum</taxon>
    </lineage>
</organism>
<evidence type="ECO:0000313" key="2">
    <source>
        <dbReference type="Proteomes" id="UP000798488"/>
    </source>
</evidence>
<keyword evidence="2" id="KW-1185">Reference proteome</keyword>
<reference evidence="1" key="1">
    <citation type="submission" date="2016-02" db="EMBL/GenBank/DDBJ databases">
        <title>Draft Genome Sequence of Sporotomaculum syntrophicum Strain FB, a Syntrophic Benzoate Degrader.</title>
        <authorList>
            <person name="Nobu M.K."/>
            <person name="Narihiro T."/>
            <person name="Qiu Y.-L."/>
            <person name="Ohashi A."/>
            <person name="Liu W.-T."/>
            <person name="Yuji S."/>
        </authorList>
    </citation>
    <scope>NUCLEOTIDE SEQUENCE</scope>
    <source>
        <strain evidence="1">FB</strain>
    </source>
</reference>